<evidence type="ECO:0000313" key="3">
    <source>
        <dbReference type="Proteomes" id="UP000594220"/>
    </source>
</evidence>
<dbReference type="PROSITE" id="PS50053">
    <property type="entry name" value="UBIQUITIN_2"/>
    <property type="match status" value="1"/>
</dbReference>
<reference evidence="2" key="1">
    <citation type="submission" date="2025-08" db="UniProtKB">
        <authorList>
            <consortium name="Ensembl"/>
        </authorList>
    </citation>
    <scope>IDENTIFICATION</scope>
</reference>
<name>A0A7M4DW91_CROPO</name>
<evidence type="ECO:0000259" key="1">
    <source>
        <dbReference type="PROSITE" id="PS50053"/>
    </source>
</evidence>
<dbReference type="Proteomes" id="UP000594220">
    <property type="component" value="Unplaced"/>
</dbReference>
<keyword evidence="3" id="KW-1185">Reference proteome</keyword>
<dbReference type="InterPro" id="IPR029071">
    <property type="entry name" value="Ubiquitin-like_domsf"/>
</dbReference>
<dbReference type="Ensembl" id="ENSCPRT00005000853.1">
    <property type="protein sequence ID" value="ENSCPRP00005000737.1"/>
    <property type="gene ID" value="ENSCPRG00005000569.1"/>
</dbReference>
<feature type="domain" description="Ubiquitin-like" evidence="1">
    <location>
        <begin position="6"/>
        <end position="63"/>
    </location>
</feature>
<dbReference type="SUPFAM" id="SSF54236">
    <property type="entry name" value="Ubiquitin-like"/>
    <property type="match status" value="1"/>
</dbReference>
<proteinExistence type="predicted"/>
<dbReference type="InterPro" id="IPR000626">
    <property type="entry name" value="Ubiquitin-like_dom"/>
</dbReference>
<dbReference type="OMA" id="RAKWWIL"/>
<organism evidence="2 3">
    <name type="scientific">Crocodylus porosus</name>
    <name type="common">Saltwater crocodile</name>
    <name type="synonym">Estuarine crocodile</name>
    <dbReference type="NCBI Taxonomy" id="8502"/>
    <lineage>
        <taxon>Eukaryota</taxon>
        <taxon>Metazoa</taxon>
        <taxon>Chordata</taxon>
        <taxon>Craniata</taxon>
        <taxon>Vertebrata</taxon>
        <taxon>Euteleostomi</taxon>
        <taxon>Archelosauria</taxon>
        <taxon>Archosauria</taxon>
        <taxon>Crocodylia</taxon>
        <taxon>Longirostres</taxon>
        <taxon>Crocodylidae</taxon>
        <taxon>Crocodylus</taxon>
    </lineage>
</organism>
<dbReference type="AlphaFoldDB" id="A0A7M4DW91"/>
<sequence length="112" mass="12314">CATVFESVRCRKPKIDFHSEEGILPEGQVVLLGSTPLEDNAIIGQCGTSNLCTLEVNISMMVGMAHARKEGKRPPMVAKQKKMGCAKWCIWYNCCFVNTMSDFGKKGPNTNS</sequence>
<reference evidence="2" key="2">
    <citation type="submission" date="2025-09" db="UniProtKB">
        <authorList>
            <consortium name="Ensembl"/>
        </authorList>
    </citation>
    <scope>IDENTIFICATION</scope>
</reference>
<accession>A0A7M4DW91</accession>
<protein>
    <recommendedName>
        <fullName evidence="1">Ubiquitin-like domain-containing protein</fullName>
    </recommendedName>
</protein>
<evidence type="ECO:0000313" key="2">
    <source>
        <dbReference type="Ensembl" id="ENSCPRP00005000737.1"/>
    </source>
</evidence>